<dbReference type="Pfam" id="PF00512">
    <property type="entry name" value="HisKA"/>
    <property type="match status" value="1"/>
</dbReference>
<sequence length="431" mass="45486">MTDTSTDTSTGRLRRLRGLLTLLFTAMNAVGLVILAWLLIEADADQGRQRLDSDVRQVSATLARLIAADGGAIVTAYIGTDTVNEQCPQFAVLPGTAPRFEPYRGKRECVPVDDALLNRLATEATGTNLSKTGYEKTAAGRSVYVAADPIKDTSQQIVGAVVVVADAEVVDEQHGEWTLLVIGGCVLLVLGLGAAGYFIAGRAMRPATAALEQQKSLLDGVSQLLDGVVHDLKTPVAGLRALAETASRNPAAQAEMLPRTIRLASMMGDIIDLWPSRARMTAGVEKPAMEPLMLDQLVEMVVEDMPADGARISVTSVPTRVEGDATLLRRAVANLIGNAVNHGRAPGEEADIQVTVLDGRVIIADRGPGVDPEGAAELFERFVSGGGSTGIGLAVVKWVADIHGGTLRLYNRDEGGAIFELALPMGPVDKP</sequence>
<keyword evidence="8 11" id="KW-1133">Transmembrane helix</keyword>
<reference evidence="13 14" key="1">
    <citation type="submission" date="2020-10" db="EMBL/GenBank/DDBJ databases">
        <title>Sequencing the genomes of 1000 actinobacteria strains.</title>
        <authorList>
            <person name="Klenk H.-P."/>
        </authorList>
    </citation>
    <scope>NUCLEOTIDE SEQUENCE [LARGE SCALE GENOMIC DNA]</scope>
    <source>
        <strain evidence="13 14">DSM 46661</strain>
    </source>
</reference>
<keyword evidence="6 11" id="KW-0812">Transmembrane</keyword>
<accession>A0ABR9KYU9</accession>
<dbReference type="PANTHER" id="PTHR45436:SF5">
    <property type="entry name" value="SENSOR HISTIDINE KINASE TRCS"/>
    <property type="match status" value="1"/>
</dbReference>
<evidence type="ECO:0000256" key="7">
    <source>
        <dbReference type="ARBA" id="ARBA00022777"/>
    </source>
</evidence>
<evidence type="ECO:0000256" key="2">
    <source>
        <dbReference type="ARBA" id="ARBA00004236"/>
    </source>
</evidence>
<evidence type="ECO:0000256" key="9">
    <source>
        <dbReference type="ARBA" id="ARBA00023012"/>
    </source>
</evidence>
<dbReference type="SMART" id="SM00388">
    <property type="entry name" value="HisKA"/>
    <property type="match status" value="1"/>
</dbReference>
<dbReference type="GO" id="GO:0016301">
    <property type="term" value="F:kinase activity"/>
    <property type="evidence" value="ECO:0007669"/>
    <property type="project" value="UniProtKB-KW"/>
</dbReference>
<keyword evidence="7 13" id="KW-0418">Kinase</keyword>
<dbReference type="PANTHER" id="PTHR45436">
    <property type="entry name" value="SENSOR HISTIDINE KINASE YKOH"/>
    <property type="match status" value="1"/>
</dbReference>
<feature type="transmembrane region" description="Helical" evidence="11">
    <location>
        <begin position="19"/>
        <end position="40"/>
    </location>
</feature>
<comment type="catalytic activity">
    <reaction evidence="1">
        <text>ATP + protein L-histidine = ADP + protein N-phospho-L-histidine.</text>
        <dbReference type="EC" id="2.7.13.3"/>
    </reaction>
</comment>
<dbReference type="PRINTS" id="PR00344">
    <property type="entry name" value="BCTRLSENSOR"/>
</dbReference>
<evidence type="ECO:0000256" key="6">
    <source>
        <dbReference type="ARBA" id="ARBA00022692"/>
    </source>
</evidence>
<evidence type="ECO:0000313" key="14">
    <source>
        <dbReference type="Proteomes" id="UP000656548"/>
    </source>
</evidence>
<keyword evidence="14" id="KW-1185">Reference proteome</keyword>
<dbReference type="Pfam" id="PF02518">
    <property type="entry name" value="HATPase_c"/>
    <property type="match status" value="1"/>
</dbReference>
<dbReference type="InterPro" id="IPR004358">
    <property type="entry name" value="Sig_transdc_His_kin-like_C"/>
</dbReference>
<dbReference type="CDD" id="cd00075">
    <property type="entry name" value="HATPase"/>
    <property type="match status" value="1"/>
</dbReference>
<keyword evidence="10 11" id="KW-0472">Membrane</keyword>
<dbReference type="PROSITE" id="PS50109">
    <property type="entry name" value="HIS_KIN"/>
    <property type="match status" value="1"/>
</dbReference>
<evidence type="ECO:0000256" key="8">
    <source>
        <dbReference type="ARBA" id="ARBA00022989"/>
    </source>
</evidence>
<dbReference type="SUPFAM" id="SSF47384">
    <property type="entry name" value="Homodimeric domain of signal transducing histidine kinase"/>
    <property type="match status" value="1"/>
</dbReference>
<evidence type="ECO:0000256" key="4">
    <source>
        <dbReference type="ARBA" id="ARBA00022553"/>
    </source>
</evidence>
<dbReference type="Proteomes" id="UP000656548">
    <property type="component" value="Unassembled WGS sequence"/>
</dbReference>
<organism evidence="13 14">
    <name type="scientific">Amycolatopsis roodepoortensis</name>
    <dbReference type="NCBI Taxonomy" id="700274"/>
    <lineage>
        <taxon>Bacteria</taxon>
        <taxon>Bacillati</taxon>
        <taxon>Actinomycetota</taxon>
        <taxon>Actinomycetes</taxon>
        <taxon>Pseudonocardiales</taxon>
        <taxon>Pseudonocardiaceae</taxon>
        <taxon>Amycolatopsis</taxon>
    </lineage>
</organism>
<dbReference type="RefSeq" id="WP_318780515.1">
    <property type="nucleotide sequence ID" value="NZ_JADBEJ010000001.1"/>
</dbReference>
<dbReference type="InterPro" id="IPR003661">
    <property type="entry name" value="HisK_dim/P_dom"/>
</dbReference>
<feature type="domain" description="Histidine kinase" evidence="12">
    <location>
        <begin position="227"/>
        <end position="427"/>
    </location>
</feature>
<evidence type="ECO:0000313" key="13">
    <source>
        <dbReference type="EMBL" id="MBE1573544.1"/>
    </source>
</evidence>
<protein>
    <recommendedName>
        <fullName evidence="3">histidine kinase</fullName>
        <ecNumber evidence="3">2.7.13.3</ecNumber>
    </recommendedName>
</protein>
<evidence type="ECO:0000256" key="1">
    <source>
        <dbReference type="ARBA" id="ARBA00000085"/>
    </source>
</evidence>
<keyword evidence="9" id="KW-0902">Two-component regulatory system</keyword>
<keyword evidence="5" id="KW-0808">Transferase</keyword>
<dbReference type="InterPro" id="IPR036097">
    <property type="entry name" value="HisK_dim/P_sf"/>
</dbReference>
<evidence type="ECO:0000256" key="3">
    <source>
        <dbReference type="ARBA" id="ARBA00012438"/>
    </source>
</evidence>
<dbReference type="EMBL" id="JADBEJ010000001">
    <property type="protein sequence ID" value="MBE1573544.1"/>
    <property type="molecule type" value="Genomic_DNA"/>
</dbReference>
<evidence type="ECO:0000256" key="11">
    <source>
        <dbReference type="SAM" id="Phobius"/>
    </source>
</evidence>
<gene>
    <name evidence="13" type="ORF">H4W30_000573</name>
</gene>
<name>A0ABR9KYU9_9PSEU</name>
<dbReference type="InterPro" id="IPR003594">
    <property type="entry name" value="HATPase_dom"/>
</dbReference>
<dbReference type="SUPFAM" id="SSF55874">
    <property type="entry name" value="ATPase domain of HSP90 chaperone/DNA topoisomerase II/histidine kinase"/>
    <property type="match status" value="1"/>
</dbReference>
<keyword evidence="4" id="KW-0597">Phosphoprotein</keyword>
<evidence type="ECO:0000256" key="10">
    <source>
        <dbReference type="ARBA" id="ARBA00023136"/>
    </source>
</evidence>
<comment type="subcellular location">
    <subcellularLocation>
        <location evidence="2">Cell membrane</location>
    </subcellularLocation>
</comment>
<evidence type="ECO:0000256" key="5">
    <source>
        <dbReference type="ARBA" id="ARBA00022679"/>
    </source>
</evidence>
<dbReference type="CDD" id="cd00082">
    <property type="entry name" value="HisKA"/>
    <property type="match status" value="1"/>
</dbReference>
<comment type="caution">
    <text evidence="13">The sequence shown here is derived from an EMBL/GenBank/DDBJ whole genome shotgun (WGS) entry which is preliminary data.</text>
</comment>
<proteinExistence type="predicted"/>
<dbReference type="SMART" id="SM00387">
    <property type="entry name" value="HATPase_c"/>
    <property type="match status" value="1"/>
</dbReference>
<dbReference type="InterPro" id="IPR005467">
    <property type="entry name" value="His_kinase_dom"/>
</dbReference>
<dbReference type="Gene3D" id="3.30.565.10">
    <property type="entry name" value="Histidine kinase-like ATPase, C-terminal domain"/>
    <property type="match status" value="1"/>
</dbReference>
<dbReference type="InterPro" id="IPR050428">
    <property type="entry name" value="TCS_sensor_his_kinase"/>
</dbReference>
<evidence type="ECO:0000259" key="12">
    <source>
        <dbReference type="PROSITE" id="PS50109"/>
    </source>
</evidence>
<feature type="transmembrane region" description="Helical" evidence="11">
    <location>
        <begin position="177"/>
        <end position="200"/>
    </location>
</feature>
<dbReference type="InterPro" id="IPR036890">
    <property type="entry name" value="HATPase_C_sf"/>
</dbReference>
<dbReference type="EC" id="2.7.13.3" evidence="3"/>